<dbReference type="InterPro" id="IPR009105">
    <property type="entry name" value="Colicin_E3_ribonuclease"/>
</dbReference>
<evidence type="ECO:0000259" key="1">
    <source>
        <dbReference type="Pfam" id="PF09000"/>
    </source>
</evidence>
<evidence type="ECO:0000313" key="3">
    <source>
        <dbReference type="Proteomes" id="UP000430404"/>
    </source>
</evidence>
<dbReference type="Pfam" id="PF09000">
    <property type="entry name" value="Cytotoxic"/>
    <property type="match status" value="1"/>
</dbReference>
<dbReference type="GO" id="GO:0016788">
    <property type="term" value="F:hydrolase activity, acting on ester bonds"/>
    <property type="evidence" value="ECO:0007669"/>
    <property type="project" value="InterPro"/>
</dbReference>
<organism evidence="2 3">
    <name type="scientific">Acinetobacter proteolyticus</name>
    <dbReference type="NCBI Taxonomy" id="1776741"/>
    <lineage>
        <taxon>Bacteria</taxon>
        <taxon>Pseudomonadati</taxon>
        <taxon>Pseudomonadota</taxon>
        <taxon>Gammaproteobacteria</taxon>
        <taxon>Moraxellales</taxon>
        <taxon>Moraxellaceae</taxon>
        <taxon>Acinetobacter</taxon>
    </lineage>
</organism>
<dbReference type="Gene3D" id="3.10.380.10">
    <property type="entry name" value="Colicin E3-like ribonuclease domain"/>
    <property type="match status" value="1"/>
</dbReference>
<name>A0A653KAX4_9GAMM</name>
<dbReference type="GO" id="GO:0043022">
    <property type="term" value="F:ribosome binding"/>
    <property type="evidence" value="ECO:0007669"/>
    <property type="project" value="InterPro"/>
</dbReference>
<dbReference type="AlphaFoldDB" id="A0A653KAX4"/>
<dbReference type="SUPFAM" id="SSF63840">
    <property type="entry name" value="Ribonuclease domain of colicin E3"/>
    <property type="match status" value="1"/>
</dbReference>
<dbReference type="GO" id="GO:0003723">
    <property type="term" value="F:RNA binding"/>
    <property type="evidence" value="ECO:0007669"/>
    <property type="project" value="InterPro"/>
</dbReference>
<dbReference type="InterPro" id="IPR036725">
    <property type="entry name" value="ColE3_ribonuclease_sf"/>
</dbReference>
<dbReference type="EMBL" id="CABWKZ010000055">
    <property type="protein sequence ID" value="VXA58150.1"/>
    <property type="molecule type" value="Genomic_DNA"/>
</dbReference>
<feature type="domain" description="Colicin E3-like ribonuclease" evidence="1">
    <location>
        <begin position="25"/>
        <end position="74"/>
    </location>
</feature>
<sequence length="78" mass="8982">MGGIPKPKPCFLDQFTKTYIDGTTKVFVDDENDRLYTWDSLHGEIEVFNKRGKHIAVFDPDGNWIKEAVRGRKISKPN</sequence>
<gene>
    <name evidence="2" type="ORF">ACI8B_590003</name>
</gene>
<evidence type="ECO:0000313" key="2">
    <source>
        <dbReference type="EMBL" id="VXA58150.1"/>
    </source>
</evidence>
<accession>A0A653KAX4</accession>
<dbReference type="RefSeq" id="WP_159725849.1">
    <property type="nucleotide sequence ID" value="NZ_LR732767.1"/>
</dbReference>
<reference evidence="2 3" key="1">
    <citation type="submission" date="2019-10" db="EMBL/GenBank/DDBJ databases">
        <authorList>
            <person name="Karimi E."/>
        </authorList>
    </citation>
    <scope>NUCLEOTIDE SEQUENCE [LARGE SCALE GENOMIC DNA]</scope>
    <source>
        <strain evidence="2">Acinetobacter sp. 8BE</strain>
    </source>
</reference>
<protein>
    <submittedName>
        <fullName evidence="2">Cytotoxic family protein</fullName>
    </submittedName>
</protein>
<proteinExistence type="predicted"/>
<dbReference type="Proteomes" id="UP000430404">
    <property type="component" value="Unassembled WGS sequence"/>
</dbReference>